<keyword evidence="1" id="KW-0862">Zinc</keyword>
<accession>A0A8K0RHN4</accession>
<dbReference type="Gene3D" id="3.30.40.10">
    <property type="entry name" value="Zinc/RING finger domain, C3HC4 (zinc finger)"/>
    <property type="match status" value="1"/>
</dbReference>
<evidence type="ECO:0000313" key="5">
    <source>
        <dbReference type="Proteomes" id="UP000813461"/>
    </source>
</evidence>
<protein>
    <recommendedName>
        <fullName evidence="3">RING-type domain-containing protein</fullName>
    </recommendedName>
</protein>
<feature type="compositionally biased region" description="Basic and acidic residues" evidence="2">
    <location>
        <begin position="479"/>
        <end position="493"/>
    </location>
</feature>
<evidence type="ECO:0000256" key="1">
    <source>
        <dbReference type="PROSITE-ProRule" id="PRU00175"/>
    </source>
</evidence>
<dbReference type="SUPFAM" id="SSF57850">
    <property type="entry name" value="RING/U-box"/>
    <property type="match status" value="1"/>
</dbReference>
<dbReference type="OrthoDB" id="3691873at2759"/>
<dbReference type="InterPro" id="IPR001841">
    <property type="entry name" value="Znf_RING"/>
</dbReference>
<keyword evidence="5" id="KW-1185">Reference proteome</keyword>
<dbReference type="Pfam" id="PF13639">
    <property type="entry name" value="zf-RING_2"/>
    <property type="match status" value="1"/>
</dbReference>
<dbReference type="Proteomes" id="UP000813461">
    <property type="component" value="Unassembled WGS sequence"/>
</dbReference>
<dbReference type="InterPro" id="IPR013083">
    <property type="entry name" value="Znf_RING/FYVE/PHD"/>
</dbReference>
<dbReference type="EMBL" id="JAGMVJ010000002">
    <property type="protein sequence ID" value="KAH7093592.1"/>
    <property type="molecule type" value="Genomic_DNA"/>
</dbReference>
<sequence>MMSSNGHSLLQRCALALSGRHEATVKFLDMYCAILPYRLLEEANGHHLPLSSTKREAFLIWSKVSLLSINNDVWPGRFRFPPFEELWEDQLRLLKAHRGETFKEEDYEWLCLEEETYFGLACRRADIMVFEELRKLPSISTWVTELIAKQPKCIHTPTTIMGLVEFRSRWGQNVLPDMHRVINRLDIDQNAIDNVIEYFTPLVLTTGNYIQRHLEDFFLQGKLDVAIATLVRQHRIAVSNPLSPIPIAVRQQLAHVDLPGTIQAILVDIAQIGTHPEEYPVFEIIWRLFHKFVQGLLQTASLHSEACMTFVKTNLESNELKDFVDPSALPVPGWTSNDFIDLLEEFYDGDDDEDEFEQINYDDLPDVCFKPASPELRVENIAKAVYMASDLPEPDCSICRDSLDVSVTTRADVPLILQCGHCLHYGCLHTLINGISDFSNRCPNCRKEIAPRRAKRLKDEFLSSFSSTPDPGNMASVSGREDEGSDLQDKDGDVVMTDD</sequence>
<organism evidence="4 5">
    <name type="scientific">Paraphoma chrysanthemicola</name>
    <dbReference type="NCBI Taxonomy" id="798071"/>
    <lineage>
        <taxon>Eukaryota</taxon>
        <taxon>Fungi</taxon>
        <taxon>Dikarya</taxon>
        <taxon>Ascomycota</taxon>
        <taxon>Pezizomycotina</taxon>
        <taxon>Dothideomycetes</taxon>
        <taxon>Pleosporomycetidae</taxon>
        <taxon>Pleosporales</taxon>
        <taxon>Pleosporineae</taxon>
        <taxon>Phaeosphaeriaceae</taxon>
        <taxon>Paraphoma</taxon>
    </lineage>
</organism>
<feature type="region of interest" description="Disordered" evidence="2">
    <location>
        <begin position="461"/>
        <end position="499"/>
    </location>
</feature>
<proteinExistence type="predicted"/>
<keyword evidence="1" id="KW-0479">Metal-binding</keyword>
<evidence type="ECO:0000256" key="2">
    <source>
        <dbReference type="SAM" id="MobiDB-lite"/>
    </source>
</evidence>
<comment type="caution">
    <text evidence="4">The sequence shown here is derived from an EMBL/GenBank/DDBJ whole genome shotgun (WGS) entry which is preliminary data.</text>
</comment>
<evidence type="ECO:0000313" key="4">
    <source>
        <dbReference type="EMBL" id="KAH7093592.1"/>
    </source>
</evidence>
<dbReference type="AlphaFoldDB" id="A0A8K0RHN4"/>
<keyword evidence="1" id="KW-0863">Zinc-finger</keyword>
<dbReference type="GO" id="GO:0008270">
    <property type="term" value="F:zinc ion binding"/>
    <property type="evidence" value="ECO:0007669"/>
    <property type="project" value="UniProtKB-KW"/>
</dbReference>
<dbReference type="PROSITE" id="PS50089">
    <property type="entry name" value="ZF_RING_2"/>
    <property type="match status" value="1"/>
</dbReference>
<gene>
    <name evidence="4" type="ORF">FB567DRAFT_544930</name>
</gene>
<evidence type="ECO:0000259" key="3">
    <source>
        <dbReference type="PROSITE" id="PS50089"/>
    </source>
</evidence>
<name>A0A8K0RHN4_9PLEO</name>
<feature type="domain" description="RING-type" evidence="3">
    <location>
        <begin position="396"/>
        <end position="446"/>
    </location>
</feature>
<dbReference type="SMART" id="SM00184">
    <property type="entry name" value="RING"/>
    <property type="match status" value="1"/>
</dbReference>
<reference evidence="4" key="1">
    <citation type="journal article" date="2021" name="Nat. Commun.">
        <title>Genetic determinants of endophytism in the Arabidopsis root mycobiome.</title>
        <authorList>
            <person name="Mesny F."/>
            <person name="Miyauchi S."/>
            <person name="Thiergart T."/>
            <person name="Pickel B."/>
            <person name="Atanasova L."/>
            <person name="Karlsson M."/>
            <person name="Huettel B."/>
            <person name="Barry K.W."/>
            <person name="Haridas S."/>
            <person name="Chen C."/>
            <person name="Bauer D."/>
            <person name="Andreopoulos W."/>
            <person name="Pangilinan J."/>
            <person name="LaButti K."/>
            <person name="Riley R."/>
            <person name="Lipzen A."/>
            <person name="Clum A."/>
            <person name="Drula E."/>
            <person name="Henrissat B."/>
            <person name="Kohler A."/>
            <person name="Grigoriev I.V."/>
            <person name="Martin F.M."/>
            <person name="Hacquard S."/>
        </authorList>
    </citation>
    <scope>NUCLEOTIDE SEQUENCE</scope>
    <source>
        <strain evidence="4">MPI-SDFR-AT-0120</strain>
    </source>
</reference>